<evidence type="ECO:0000256" key="2">
    <source>
        <dbReference type="ARBA" id="ARBA00022801"/>
    </source>
</evidence>
<accession>A0A8J7WQX3</accession>
<name>A0A8J7WQX3_9ACTN</name>
<dbReference type="SUPFAM" id="SSF53933">
    <property type="entry name" value="Microbial ribonucleases"/>
    <property type="match status" value="1"/>
</dbReference>
<dbReference type="EMBL" id="JAGSXH010000205">
    <property type="protein sequence ID" value="MBS2966838.1"/>
    <property type="molecule type" value="Genomic_DNA"/>
</dbReference>
<dbReference type="GO" id="GO:0004521">
    <property type="term" value="F:RNA endonuclease activity"/>
    <property type="evidence" value="ECO:0007669"/>
    <property type="project" value="InterPro"/>
</dbReference>
<evidence type="ECO:0000313" key="4">
    <source>
        <dbReference type="EMBL" id="MBS2966838.1"/>
    </source>
</evidence>
<dbReference type="InterPro" id="IPR000026">
    <property type="entry name" value="N1-like"/>
</dbReference>
<feature type="signal peptide" evidence="3">
    <location>
        <begin position="1"/>
        <end position="17"/>
    </location>
</feature>
<keyword evidence="1" id="KW-0540">Nuclease</keyword>
<keyword evidence="5" id="KW-1185">Reference proteome</keyword>
<sequence length="137" mass="14104">MAAALLAALTATTAACADPAGAAPARGHAGTGVACSTASTPPPGIPVLTVAQLPSQALTTLRLIAAGGPYPYAQDDSVYGNYSRALPRERYGYYHEFTVLTPGSGTRGARRVITGSDGEDYYTADHYSSFDWIACTG</sequence>
<feature type="chain" id="PRO_5038503496" evidence="3">
    <location>
        <begin position="18"/>
        <end position="137"/>
    </location>
</feature>
<dbReference type="InterPro" id="IPR016191">
    <property type="entry name" value="Ribonuclease/ribotoxin"/>
</dbReference>
<dbReference type="GO" id="GO:0003723">
    <property type="term" value="F:RNA binding"/>
    <property type="evidence" value="ECO:0007669"/>
    <property type="project" value="InterPro"/>
</dbReference>
<protein>
    <submittedName>
        <fullName evidence="4">Ribonuclease N</fullName>
    </submittedName>
</protein>
<reference evidence="4" key="1">
    <citation type="submission" date="2021-04" db="EMBL/GenBank/DDBJ databases">
        <title>Genome based classification of Actinospica acidithermotolerans sp. nov., an actinobacterium isolated from an Indonesian hot spring.</title>
        <authorList>
            <person name="Kusuma A.B."/>
            <person name="Putra K.E."/>
            <person name="Nafisah S."/>
            <person name="Loh J."/>
            <person name="Nouioui I."/>
            <person name="Goodfellow M."/>
        </authorList>
    </citation>
    <scope>NUCLEOTIDE SEQUENCE</scope>
    <source>
        <strain evidence="4">DSM 45618</strain>
    </source>
</reference>
<evidence type="ECO:0000256" key="1">
    <source>
        <dbReference type="ARBA" id="ARBA00022722"/>
    </source>
</evidence>
<keyword evidence="3" id="KW-0732">Signal</keyword>
<dbReference type="Pfam" id="PF00545">
    <property type="entry name" value="Ribonuclease"/>
    <property type="match status" value="1"/>
</dbReference>
<dbReference type="GO" id="GO:0016787">
    <property type="term" value="F:hydrolase activity"/>
    <property type="evidence" value="ECO:0007669"/>
    <property type="project" value="UniProtKB-KW"/>
</dbReference>
<evidence type="ECO:0000256" key="3">
    <source>
        <dbReference type="SAM" id="SignalP"/>
    </source>
</evidence>
<dbReference type="Gene3D" id="3.10.450.30">
    <property type="entry name" value="Microbial ribonucleases"/>
    <property type="match status" value="1"/>
</dbReference>
<dbReference type="AlphaFoldDB" id="A0A8J7WQX3"/>
<proteinExistence type="predicted"/>
<comment type="caution">
    <text evidence="4">The sequence shown here is derived from an EMBL/GenBank/DDBJ whole genome shotgun (WGS) entry which is preliminary data.</text>
</comment>
<keyword evidence="2" id="KW-0378">Hydrolase</keyword>
<dbReference type="Proteomes" id="UP000677913">
    <property type="component" value="Unassembled WGS sequence"/>
</dbReference>
<evidence type="ECO:0000313" key="5">
    <source>
        <dbReference type="Proteomes" id="UP000677913"/>
    </source>
</evidence>
<organism evidence="4 5">
    <name type="scientific">Actinocrinis puniceicyclus</name>
    <dbReference type="NCBI Taxonomy" id="977794"/>
    <lineage>
        <taxon>Bacteria</taxon>
        <taxon>Bacillati</taxon>
        <taxon>Actinomycetota</taxon>
        <taxon>Actinomycetes</taxon>
        <taxon>Catenulisporales</taxon>
        <taxon>Actinospicaceae</taxon>
        <taxon>Actinocrinis</taxon>
    </lineage>
</organism>
<gene>
    <name evidence="4" type="ORF">KGA66_27635</name>
</gene>